<feature type="domain" description="AB hydrolase-1" evidence="2">
    <location>
        <begin position="55"/>
        <end position="157"/>
    </location>
</feature>
<gene>
    <name evidence="3" type="ORF">H8B19_14260</name>
</gene>
<dbReference type="Proteomes" id="UP000601768">
    <property type="component" value="Unassembled WGS sequence"/>
</dbReference>
<keyword evidence="4" id="KW-1185">Reference proteome</keyword>
<protein>
    <submittedName>
        <fullName evidence="3">Alpha/beta hydrolase</fullName>
    </submittedName>
</protein>
<dbReference type="Pfam" id="PF00561">
    <property type="entry name" value="Abhydrolase_1"/>
    <property type="match status" value="1"/>
</dbReference>
<dbReference type="EMBL" id="JACNEP010000013">
    <property type="protein sequence ID" value="MBC3767045.1"/>
    <property type="molecule type" value="Genomic_DNA"/>
</dbReference>
<comment type="caution">
    <text evidence="3">The sequence shown here is derived from an EMBL/GenBank/DDBJ whole genome shotgun (WGS) entry which is preliminary data.</text>
</comment>
<dbReference type="AlphaFoldDB" id="A0A8J6M0A1"/>
<evidence type="ECO:0000313" key="4">
    <source>
        <dbReference type="Proteomes" id="UP000601768"/>
    </source>
</evidence>
<organism evidence="3 4">
    <name type="scientific">Neptunicella marina</name>
    <dbReference type="NCBI Taxonomy" id="2125989"/>
    <lineage>
        <taxon>Bacteria</taxon>
        <taxon>Pseudomonadati</taxon>
        <taxon>Pseudomonadota</taxon>
        <taxon>Gammaproteobacteria</taxon>
        <taxon>Alteromonadales</taxon>
        <taxon>Alteromonadaceae</taxon>
        <taxon>Neptunicella</taxon>
    </lineage>
</organism>
<dbReference type="RefSeq" id="WP_186507560.1">
    <property type="nucleotide sequence ID" value="NZ_JACNEP010000013.1"/>
</dbReference>
<dbReference type="SUPFAM" id="SSF53474">
    <property type="entry name" value="alpha/beta-Hydrolases"/>
    <property type="match status" value="1"/>
</dbReference>
<name>A0A8J6M0A1_9ALTE</name>
<sequence>MQWNKRRKNLFYIVCCLLLGMLSIHSYAESLNSQYAESNGIRLEYVVRAAQKEAPTVLFEAGFGTPWNVWQPVIDKLPAEYGIFAYSRAGIGNSAKTEQPRTMLQHVSDLNGLLQKAGIDSPLIFVGHSYGAIIETEFASQFPDKIKALVYVDPAVMHQRYAFMQLDKARTLSDEAALKKHMPPTMLPDFLSLLEQMAKVEVKDYRRLPAVPAAILSSAYIADEPFSIEETAAGREVWLSLHAELARQFASSIRIKLATTGHNIHKQKPQLVTDVIQQVTAL</sequence>
<keyword evidence="3" id="KW-0378">Hydrolase</keyword>
<dbReference type="GO" id="GO:0016020">
    <property type="term" value="C:membrane"/>
    <property type="evidence" value="ECO:0007669"/>
    <property type="project" value="TreeGrafter"/>
</dbReference>
<dbReference type="GO" id="GO:0046464">
    <property type="term" value="P:acylglycerol catabolic process"/>
    <property type="evidence" value="ECO:0007669"/>
    <property type="project" value="TreeGrafter"/>
</dbReference>
<dbReference type="GO" id="GO:0047372">
    <property type="term" value="F:monoacylglycerol lipase activity"/>
    <property type="evidence" value="ECO:0007669"/>
    <property type="project" value="TreeGrafter"/>
</dbReference>
<feature type="chain" id="PRO_5035175924" evidence="1">
    <location>
        <begin position="29"/>
        <end position="282"/>
    </location>
</feature>
<dbReference type="PANTHER" id="PTHR43798">
    <property type="entry name" value="MONOACYLGLYCEROL LIPASE"/>
    <property type="match status" value="1"/>
</dbReference>
<dbReference type="InterPro" id="IPR050266">
    <property type="entry name" value="AB_hydrolase_sf"/>
</dbReference>
<keyword evidence="1" id="KW-0732">Signal</keyword>
<reference evidence="3" key="1">
    <citation type="journal article" date="2018" name="Int. J. Syst. Evol. Microbiol.">
        <title>Neptunicella marina gen. nov., sp. nov., isolated from surface seawater.</title>
        <authorList>
            <person name="Liu X."/>
            <person name="Lai Q."/>
            <person name="Du Y."/>
            <person name="Zhang X."/>
            <person name="Liu Z."/>
            <person name="Sun F."/>
            <person name="Shao Z."/>
        </authorList>
    </citation>
    <scope>NUCLEOTIDE SEQUENCE</scope>
    <source>
        <strain evidence="3">S27-2</strain>
    </source>
</reference>
<dbReference type="InterPro" id="IPR000073">
    <property type="entry name" value="AB_hydrolase_1"/>
</dbReference>
<proteinExistence type="predicted"/>
<evidence type="ECO:0000256" key="1">
    <source>
        <dbReference type="SAM" id="SignalP"/>
    </source>
</evidence>
<evidence type="ECO:0000259" key="2">
    <source>
        <dbReference type="Pfam" id="PF00561"/>
    </source>
</evidence>
<evidence type="ECO:0000313" key="3">
    <source>
        <dbReference type="EMBL" id="MBC3767045.1"/>
    </source>
</evidence>
<dbReference type="Gene3D" id="3.40.50.1820">
    <property type="entry name" value="alpha/beta hydrolase"/>
    <property type="match status" value="1"/>
</dbReference>
<dbReference type="PANTHER" id="PTHR43798:SF33">
    <property type="entry name" value="HYDROLASE, PUTATIVE (AFU_ORTHOLOGUE AFUA_2G14860)-RELATED"/>
    <property type="match status" value="1"/>
</dbReference>
<feature type="signal peptide" evidence="1">
    <location>
        <begin position="1"/>
        <end position="28"/>
    </location>
</feature>
<reference evidence="3" key="2">
    <citation type="submission" date="2020-08" db="EMBL/GenBank/DDBJ databases">
        <authorList>
            <person name="Lai Q."/>
        </authorList>
    </citation>
    <scope>NUCLEOTIDE SEQUENCE</scope>
    <source>
        <strain evidence="3">S27-2</strain>
    </source>
</reference>
<dbReference type="InterPro" id="IPR029058">
    <property type="entry name" value="AB_hydrolase_fold"/>
</dbReference>
<accession>A0A8J6M0A1</accession>